<feature type="domain" description="RRM" evidence="4">
    <location>
        <begin position="35"/>
        <end position="113"/>
    </location>
</feature>
<accession>A0ABR2KMI1</accession>
<feature type="region of interest" description="Disordered" evidence="3">
    <location>
        <begin position="117"/>
        <end position="176"/>
    </location>
</feature>
<reference evidence="5 6" key="1">
    <citation type="submission" date="2024-04" db="EMBL/GenBank/DDBJ databases">
        <title>Tritrichomonas musculus Genome.</title>
        <authorList>
            <person name="Alves-Ferreira E."/>
            <person name="Grigg M."/>
            <person name="Lorenzi H."/>
            <person name="Galac M."/>
        </authorList>
    </citation>
    <scope>NUCLEOTIDE SEQUENCE [LARGE SCALE GENOMIC DNA]</scope>
    <source>
        <strain evidence="5 6">EAF2021</strain>
    </source>
</reference>
<organism evidence="5 6">
    <name type="scientific">Tritrichomonas musculus</name>
    <dbReference type="NCBI Taxonomy" id="1915356"/>
    <lineage>
        <taxon>Eukaryota</taxon>
        <taxon>Metamonada</taxon>
        <taxon>Parabasalia</taxon>
        <taxon>Tritrichomonadida</taxon>
        <taxon>Tritrichomonadidae</taxon>
        <taxon>Tritrichomonas</taxon>
    </lineage>
</organism>
<evidence type="ECO:0000313" key="6">
    <source>
        <dbReference type="Proteomes" id="UP001470230"/>
    </source>
</evidence>
<dbReference type="InterPro" id="IPR012677">
    <property type="entry name" value="Nucleotide-bd_a/b_plait_sf"/>
</dbReference>
<name>A0ABR2KMI1_9EUKA</name>
<proteinExistence type="predicted"/>
<dbReference type="Proteomes" id="UP001470230">
    <property type="component" value="Unassembled WGS sequence"/>
</dbReference>
<dbReference type="PROSITE" id="PS50102">
    <property type="entry name" value="RRM"/>
    <property type="match status" value="1"/>
</dbReference>
<evidence type="ECO:0000256" key="3">
    <source>
        <dbReference type="SAM" id="MobiDB-lite"/>
    </source>
</evidence>
<dbReference type="InterPro" id="IPR051847">
    <property type="entry name" value="RNA_proc/Spliceosome_comp"/>
</dbReference>
<dbReference type="Pfam" id="PF00076">
    <property type="entry name" value="RRM_1"/>
    <property type="match status" value="1"/>
</dbReference>
<evidence type="ECO:0000256" key="1">
    <source>
        <dbReference type="ARBA" id="ARBA00022884"/>
    </source>
</evidence>
<dbReference type="PANTHER" id="PTHR45880:SF1">
    <property type="entry name" value="RNA-BINDING MOTIF PROTEIN, X-LINKED 2"/>
    <property type="match status" value="1"/>
</dbReference>
<dbReference type="SUPFAM" id="SSF54928">
    <property type="entry name" value="RNA-binding domain, RBD"/>
    <property type="match status" value="1"/>
</dbReference>
<keyword evidence="1 2" id="KW-0694">RNA-binding</keyword>
<dbReference type="InterPro" id="IPR000504">
    <property type="entry name" value="RRM_dom"/>
</dbReference>
<protein>
    <submittedName>
        <fullName evidence="5">RNA-binding motif protein, X-linked 2</fullName>
    </submittedName>
</protein>
<dbReference type="InterPro" id="IPR035979">
    <property type="entry name" value="RBD_domain_sf"/>
</dbReference>
<dbReference type="SMART" id="SM00360">
    <property type="entry name" value="RRM"/>
    <property type="match status" value="1"/>
</dbReference>
<dbReference type="EMBL" id="JAPFFF010000004">
    <property type="protein sequence ID" value="KAK8891185.1"/>
    <property type="molecule type" value="Genomic_DNA"/>
</dbReference>
<evidence type="ECO:0000256" key="2">
    <source>
        <dbReference type="PROSITE-ProRule" id="PRU00176"/>
    </source>
</evidence>
<dbReference type="PANTHER" id="PTHR45880">
    <property type="entry name" value="RNA-BINDING MOTIF PROTEIN, X-LINKED 2"/>
    <property type="match status" value="1"/>
</dbReference>
<sequence length="176" mass="19646">MALRAKEIQRFQEIELERGIFDTYQSFHNDFRDCPWIIVRGLSFSLSEGDIATIFEQYGTIVSMELVRDEKTGASRGTCLMAYEDPRSAVLAIDNLNGITLLGRTIAVDHQDFKPHEKSKLVDPRTITPARLQTGKSEQMKPIFDQGSAASTESFSESDSEYGTDSETGGPEKKSV</sequence>
<comment type="caution">
    <text evidence="5">The sequence shown here is derived from an EMBL/GenBank/DDBJ whole genome shotgun (WGS) entry which is preliminary data.</text>
</comment>
<dbReference type="Gene3D" id="3.30.70.330">
    <property type="match status" value="1"/>
</dbReference>
<gene>
    <name evidence="5" type="ORF">M9Y10_028391</name>
</gene>
<evidence type="ECO:0000313" key="5">
    <source>
        <dbReference type="EMBL" id="KAK8891185.1"/>
    </source>
</evidence>
<evidence type="ECO:0000259" key="4">
    <source>
        <dbReference type="PROSITE" id="PS50102"/>
    </source>
</evidence>
<keyword evidence="6" id="KW-1185">Reference proteome</keyword>